<keyword evidence="1" id="KW-1133">Transmembrane helix</keyword>
<proteinExistence type="predicted"/>
<dbReference type="InterPro" id="IPR024516">
    <property type="entry name" value="Mce_C"/>
</dbReference>
<organism evidence="4 5">
    <name type="scientific">Mycolicibacterium anyangense</name>
    <dbReference type="NCBI Taxonomy" id="1431246"/>
    <lineage>
        <taxon>Bacteria</taxon>
        <taxon>Bacillati</taxon>
        <taxon>Actinomycetota</taxon>
        <taxon>Actinomycetes</taxon>
        <taxon>Mycobacteriales</taxon>
        <taxon>Mycobacteriaceae</taxon>
        <taxon>Mycolicibacterium</taxon>
    </lineage>
</organism>
<feature type="domain" description="Mce/MlaD" evidence="2">
    <location>
        <begin position="38"/>
        <end position="114"/>
    </location>
</feature>
<keyword evidence="5" id="KW-1185">Reference proteome</keyword>
<dbReference type="SUPFAM" id="SSF58104">
    <property type="entry name" value="Methyl-accepting chemotaxis protein (MCP) signaling domain"/>
    <property type="match status" value="1"/>
</dbReference>
<evidence type="ECO:0000259" key="2">
    <source>
        <dbReference type="Pfam" id="PF02470"/>
    </source>
</evidence>
<name>A0A6N4WD71_9MYCO</name>
<dbReference type="RefSeq" id="WP_163804498.1">
    <property type="nucleotide sequence ID" value="NZ_AP022620.1"/>
</dbReference>
<dbReference type="GO" id="GO:0051701">
    <property type="term" value="P:biological process involved in interaction with host"/>
    <property type="evidence" value="ECO:0007669"/>
    <property type="project" value="TreeGrafter"/>
</dbReference>
<accession>A0A6N4WD71</accession>
<dbReference type="InterPro" id="IPR005693">
    <property type="entry name" value="Mce"/>
</dbReference>
<dbReference type="InterPro" id="IPR052336">
    <property type="entry name" value="MlaD_Phospholipid_Transporter"/>
</dbReference>
<dbReference type="KEGG" id="many:MANY_24780"/>
<dbReference type="GO" id="GO:0005576">
    <property type="term" value="C:extracellular region"/>
    <property type="evidence" value="ECO:0007669"/>
    <property type="project" value="TreeGrafter"/>
</dbReference>
<evidence type="ECO:0000313" key="5">
    <source>
        <dbReference type="Proteomes" id="UP000467249"/>
    </source>
</evidence>
<feature type="domain" description="Mammalian cell entry C-terminal" evidence="3">
    <location>
        <begin position="119"/>
        <end position="328"/>
    </location>
</feature>
<dbReference type="InterPro" id="IPR003399">
    <property type="entry name" value="Mce/MlaD"/>
</dbReference>
<dbReference type="Pfam" id="PF11887">
    <property type="entry name" value="Mce4_CUP1"/>
    <property type="match status" value="1"/>
</dbReference>
<dbReference type="AlphaFoldDB" id="A0A6N4WD71"/>
<keyword evidence="1" id="KW-0472">Membrane</keyword>
<dbReference type="PANTHER" id="PTHR33371:SF17">
    <property type="entry name" value="MCE-FAMILY PROTEIN MCE1B"/>
    <property type="match status" value="1"/>
</dbReference>
<evidence type="ECO:0000259" key="3">
    <source>
        <dbReference type="Pfam" id="PF11887"/>
    </source>
</evidence>
<dbReference type="EMBL" id="AP022620">
    <property type="protein sequence ID" value="BBZ77141.1"/>
    <property type="molecule type" value="Genomic_DNA"/>
</dbReference>
<dbReference type="Pfam" id="PF02470">
    <property type="entry name" value="MlaD"/>
    <property type="match status" value="1"/>
</dbReference>
<evidence type="ECO:0000256" key="1">
    <source>
        <dbReference type="SAM" id="Phobius"/>
    </source>
</evidence>
<dbReference type="Proteomes" id="UP000467249">
    <property type="component" value="Chromosome"/>
</dbReference>
<sequence>MKEDLRGTLWRVAAFLLLCFLGIFAIVAVFGQIRFDSHKTYNALFANVSGLREGDFVRIAGIEVGKVKTIQVQRDSTVMVQFGVDSSVVLTDGDRAVVRYQDLVGNRYLAIDAGPGGLKRLNPGSTIPLDRTEPALDVNALIGGFRPLFKALNPDQVNALSGQLIQVLQGQGDVIDAFLTQTASLTSTLADRDQLIGQVIDNLNTVLGTLSSQSKQMDSAVDSIAQLVQKLADRKQEVSNGLAYINSAAGSLADLLTQAREPLNNTIVQLDRASGAVASERDYLDGILKALPEKYQLLARQGLYGDFFSFYLCDMVLKVNGKGGQPVYVKIASQTTGRCTPQ</sequence>
<protein>
    <submittedName>
        <fullName evidence="4">Mce family protein Mce3B</fullName>
    </submittedName>
</protein>
<gene>
    <name evidence="4" type="primary">mce3B_3</name>
    <name evidence="4" type="ORF">MANY_24780</name>
</gene>
<dbReference type="NCBIfam" id="TIGR00996">
    <property type="entry name" value="Mtu_fam_mce"/>
    <property type="match status" value="1"/>
</dbReference>
<feature type="transmembrane region" description="Helical" evidence="1">
    <location>
        <begin position="12"/>
        <end position="33"/>
    </location>
</feature>
<keyword evidence="1" id="KW-0812">Transmembrane</keyword>
<dbReference type="PANTHER" id="PTHR33371">
    <property type="entry name" value="INTERMEMBRANE PHOSPHOLIPID TRANSPORT SYSTEM BINDING PROTEIN MLAD-RELATED"/>
    <property type="match status" value="1"/>
</dbReference>
<evidence type="ECO:0000313" key="4">
    <source>
        <dbReference type="EMBL" id="BBZ77141.1"/>
    </source>
</evidence>
<reference evidence="4 5" key="1">
    <citation type="journal article" date="2019" name="Emerg. Microbes Infect.">
        <title>Comprehensive subspecies identification of 175 nontuberculous mycobacteria species based on 7547 genomic profiles.</title>
        <authorList>
            <person name="Matsumoto Y."/>
            <person name="Kinjo T."/>
            <person name="Motooka D."/>
            <person name="Nabeya D."/>
            <person name="Jung N."/>
            <person name="Uechi K."/>
            <person name="Horii T."/>
            <person name="Iida T."/>
            <person name="Fujita J."/>
            <person name="Nakamura S."/>
        </authorList>
    </citation>
    <scope>NUCLEOTIDE SEQUENCE [LARGE SCALE GENOMIC DNA]</scope>
    <source>
        <strain evidence="4 5">JCM 30275</strain>
    </source>
</reference>